<dbReference type="PANTHER" id="PTHR30411:SF4">
    <property type="entry name" value="YBAK_AMINOACYL-TRNA SYNTHETASE-ASSOCIATED DOMAIN-CONTAINING PROTEIN"/>
    <property type="match status" value="1"/>
</dbReference>
<reference evidence="1" key="1">
    <citation type="submission" date="2015-12" db="EMBL/GenBank/DDBJ databases">
        <title>Gene expression during late stages of embryo sac development: a critical building block for successful pollen-pistil interactions.</title>
        <authorList>
            <person name="Liu Y."/>
            <person name="Joly V."/>
            <person name="Sabar M."/>
            <person name="Matton D.P."/>
        </authorList>
    </citation>
    <scope>NUCLEOTIDE SEQUENCE</scope>
</reference>
<protein>
    <submittedName>
        <fullName evidence="1">Putative ovule protein</fullName>
    </submittedName>
</protein>
<dbReference type="EMBL" id="GEDG01025269">
    <property type="protein sequence ID" value="JAP15366.1"/>
    <property type="molecule type" value="Transcribed_RNA"/>
</dbReference>
<dbReference type="PANTHER" id="PTHR30411">
    <property type="entry name" value="CYTOPLASMIC PROTEIN"/>
    <property type="match status" value="1"/>
</dbReference>
<sequence length="69" mass="8014">MRTYIPVILDEAITNLNPDFFWFGVDEIDLKLGIRPSEFINFVKPFIVNCSEKSPQLVSRLCDVIVIRQ</sequence>
<dbReference type="Gene3D" id="3.90.960.10">
    <property type="entry name" value="YbaK/aminoacyl-tRNA synthetase-associated domain"/>
    <property type="match status" value="1"/>
</dbReference>
<dbReference type="AlphaFoldDB" id="A0A0V0H748"/>
<accession>A0A0V0H748</accession>
<organism evidence="1">
    <name type="scientific">Solanum chacoense</name>
    <name type="common">Chaco potato</name>
    <dbReference type="NCBI Taxonomy" id="4108"/>
    <lineage>
        <taxon>Eukaryota</taxon>
        <taxon>Viridiplantae</taxon>
        <taxon>Streptophyta</taxon>
        <taxon>Embryophyta</taxon>
        <taxon>Tracheophyta</taxon>
        <taxon>Spermatophyta</taxon>
        <taxon>Magnoliopsida</taxon>
        <taxon>eudicotyledons</taxon>
        <taxon>Gunneridae</taxon>
        <taxon>Pentapetalae</taxon>
        <taxon>asterids</taxon>
        <taxon>lamiids</taxon>
        <taxon>Solanales</taxon>
        <taxon>Solanaceae</taxon>
        <taxon>Solanoideae</taxon>
        <taxon>Solaneae</taxon>
        <taxon>Solanum</taxon>
    </lineage>
</organism>
<dbReference type="GO" id="GO:0002161">
    <property type="term" value="F:aminoacyl-tRNA deacylase activity"/>
    <property type="evidence" value="ECO:0007669"/>
    <property type="project" value="InterPro"/>
</dbReference>
<proteinExistence type="predicted"/>
<evidence type="ECO:0000313" key="1">
    <source>
        <dbReference type="EMBL" id="JAP15366.1"/>
    </source>
</evidence>
<name>A0A0V0H748_SOLCH</name>
<dbReference type="InterPro" id="IPR036754">
    <property type="entry name" value="YbaK/aa-tRNA-synt-asso_dom_sf"/>
</dbReference>